<dbReference type="InterPro" id="IPR010982">
    <property type="entry name" value="Lambda_DNA-bd_dom_sf"/>
</dbReference>
<dbReference type="AlphaFoldDB" id="A0A7K0DFE8"/>
<dbReference type="InterPro" id="IPR001387">
    <property type="entry name" value="Cro/C1-type_HTH"/>
</dbReference>
<evidence type="ECO:0000313" key="3">
    <source>
        <dbReference type="Proteomes" id="UP000438448"/>
    </source>
</evidence>
<dbReference type="Gene3D" id="3.30.450.180">
    <property type="match status" value="1"/>
</dbReference>
<comment type="caution">
    <text evidence="2">The sequence shown here is derived from an EMBL/GenBank/DDBJ whole genome shotgun (WGS) entry which is preliminary data.</text>
</comment>
<dbReference type="Gene3D" id="1.10.260.40">
    <property type="entry name" value="lambda repressor-like DNA-binding domains"/>
    <property type="match status" value="1"/>
</dbReference>
<dbReference type="Pfam" id="PF13560">
    <property type="entry name" value="HTH_31"/>
    <property type="match status" value="1"/>
</dbReference>
<protein>
    <recommendedName>
        <fullName evidence="1">HTH cro/C1-type domain-containing protein</fullName>
    </recommendedName>
</protein>
<dbReference type="GO" id="GO:0003677">
    <property type="term" value="F:DNA binding"/>
    <property type="evidence" value="ECO:0007669"/>
    <property type="project" value="InterPro"/>
</dbReference>
<proteinExistence type="predicted"/>
<dbReference type="PANTHER" id="PTHR35010:SF2">
    <property type="entry name" value="BLL4672 PROTEIN"/>
    <property type="match status" value="1"/>
</dbReference>
<accession>A0A7K0DFE8</accession>
<organism evidence="2 3">
    <name type="scientific">Nocardia macrotermitis</name>
    <dbReference type="NCBI Taxonomy" id="2585198"/>
    <lineage>
        <taxon>Bacteria</taxon>
        <taxon>Bacillati</taxon>
        <taxon>Actinomycetota</taxon>
        <taxon>Actinomycetes</taxon>
        <taxon>Mycobacteriales</taxon>
        <taxon>Nocardiaceae</taxon>
        <taxon>Nocardia</taxon>
    </lineage>
</organism>
<dbReference type="SUPFAM" id="SSF47413">
    <property type="entry name" value="lambda repressor-like DNA-binding domains"/>
    <property type="match status" value="1"/>
</dbReference>
<name>A0A7K0DFE8_9NOCA</name>
<evidence type="ECO:0000259" key="1">
    <source>
        <dbReference type="PROSITE" id="PS50943"/>
    </source>
</evidence>
<dbReference type="PROSITE" id="PS50943">
    <property type="entry name" value="HTH_CROC1"/>
    <property type="match status" value="1"/>
</dbReference>
<reference evidence="2 3" key="1">
    <citation type="submission" date="2019-10" db="EMBL/GenBank/DDBJ databases">
        <title>Nocardia macrotermitis sp. nov. and Nocardia aurantia sp. nov., isolated from the gut of fungus growing-termite Macrotermes natalensis.</title>
        <authorList>
            <person name="Benndorf R."/>
            <person name="Schwitalla J."/>
            <person name="Martin K."/>
            <person name="De Beer W."/>
            <person name="Kaster A.-K."/>
            <person name="Vollmers J."/>
            <person name="Poulsen M."/>
            <person name="Beemelmanns C."/>
        </authorList>
    </citation>
    <scope>NUCLEOTIDE SEQUENCE [LARGE SCALE GENOMIC DNA]</scope>
    <source>
        <strain evidence="2 3">RB20</strain>
    </source>
</reference>
<gene>
    <name evidence="2" type="ORF">NRB20_75630</name>
</gene>
<dbReference type="InterPro" id="IPR041413">
    <property type="entry name" value="MLTR_LBD"/>
</dbReference>
<dbReference type="PANTHER" id="PTHR35010">
    <property type="entry name" value="BLL4672 PROTEIN-RELATED"/>
    <property type="match status" value="1"/>
</dbReference>
<evidence type="ECO:0000313" key="2">
    <source>
        <dbReference type="EMBL" id="MQY24427.1"/>
    </source>
</evidence>
<sequence>MIDRSGLADFLRRRRELLSPADIGLPEGVRRRTPGLRRDEVAQLASISTDYYARLEQCRGANPSEPVMAALARALRCDPDERDHLYHLAGFSSPERHSGGYVRPGLMSLLNRLDDVPACVVSDLGEILWQNTIAEVALGWTAGKRTDRSRNIVWQWFTEPALRACFPEEDWSRHSLAHVNDLRATYSRRGGDADVTDLVKGLRKHSAEFRDLWERHEVAVHRFDRKRFLHPEVGVLHLTCEVLLSPEADTKVLAFFPTEGTDTHEKLELLRVIGPLEFRAPR</sequence>
<dbReference type="RefSeq" id="WP_153416136.1">
    <property type="nucleotide sequence ID" value="NZ_WEGK01000037.1"/>
</dbReference>
<dbReference type="Pfam" id="PF17765">
    <property type="entry name" value="MLTR_LBD"/>
    <property type="match status" value="1"/>
</dbReference>
<dbReference type="OrthoDB" id="3608749at2"/>
<keyword evidence="3" id="KW-1185">Reference proteome</keyword>
<dbReference type="EMBL" id="WEGK01000037">
    <property type="protein sequence ID" value="MQY24427.1"/>
    <property type="molecule type" value="Genomic_DNA"/>
</dbReference>
<dbReference type="SMART" id="SM00530">
    <property type="entry name" value="HTH_XRE"/>
    <property type="match status" value="1"/>
</dbReference>
<dbReference type="Proteomes" id="UP000438448">
    <property type="component" value="Unassembled WGS sequence"/>
</dbReference>
<dbReference type="CDD" id="cd00093">
    <property type="entry name" value="HTH_XRE"/>
    <property type="match status" value="1"/>
</dbReference>
<feature type="domain" description="HTH cro/C1-type" evidence="1">
    <location>
        <begin position="35"/>
        <end position="82"/>
    </location>
</feature>